<gene>
    <name evidence="1" type="ORF">ACS04_21580</name>
</gene>
<accession>A0A0J6XIE0</accession>
<protein>
    <submittedName>
        <fullName evidence="1">Uncharacterized protein</fullName>
    </submittedName>
</protein>
<keyword evidence="2" id="KW-1185">Reference proteome</keyword>
<sequence length="159" mass="16898">MVVGQTPITTAVLICRSITRTAGQIELRPAALARRRQIGTVAVGEHGYEIQTAPGLGAPAQGLRSRQRLRSVMHLDRKHRPLPVDADGDRPPRGVAHGVGDQLASSQLDSGQCLRVEPYAPGADLGHDAVSCLLGGGCRSGDGERELVVRCHERASWAT</sequence>
<dbReference type="Proteomes" id="UP000035932">
    <property type="component" value="Unassembled WGS sequence"/>
</dbReference>
<name>A0A0J6XIE0_9ACTN</name>
<organism evidence="1 2">
    <name type="scientific">Streptomyces roseus</name>
    <dbReference type="NCBI Taxonomy" id="66430"/>
    <lineage>
        <taxon>Bacteria</taxon>
        <taxon>Bacillati</taxon>
        <taxon>Actinomycetota</taxon>
        <taxon>Actinomycetes</taxon>
        <taxon>Kitasatosporales</taxon>
        <taxon>Streptomycetaceae</taxon>
        <taxon>Streptomyces</taxon>
    </lineage>
</organism>
<dbReference type="AlphaFoldDB" id="A0A0J6XIE0"/>
<reference evidence="1 2" key="1">
    <citation type="submission" date="2015-06" db="EMBL/GenBank/DDBJ databases">
        <title>Recapitulation of the evolution of biosynthetic gene clusters reveals hidden chemical diversity on bacterial genomes.</title>
        <authorList>
            <person name="Cruz-Morales P."/>
            <person name="Martinez-Guerrero C."/>
            <person name="Morales-Escalante M.A."/>
            <person name="Yanez-Guerra L.A."/>
            <person name="Kopp J.F."/>
            <person name="Feldmann J."/>
            <person name="Ramos-Aboites H.E."/>
            <person name="Barona-Gomez F."/>
        </authorList>
    </citation>
    <scope>NUCLEOTIDE SEQUENCE [LARGE SCALE GENOMIC DNA]</scope>
    <source>
        <strain evidence="1 2">ATCC 31245</strain>
    </source>
</reference>
<proteinExistence type="predicted"/>
<evidence type="ECO:0000313" key="1">
    <source>
        <dbReference type="EMBL" id="KMO95810.1"/>
    </source>
</evidence>
<dbReference type="STRING" id="66430.ACS04_21580"/>
<evidence type="ECO:0000313" key="2">
    <source>
        <dbReference type="Proteomes" id="UP000035932"/>
    </source>
</evidence>
<dbReference type="EMBL" id="LFML01000085">
    <property type="protein sequence ID" value="KMO95810.1"/>
    <property type="molecule type" value="Genomic_DNA"/>
</dbReference>
<comment type="caution">
    <text evidence="1">The sequence shown here is derived from an EMBL/GenBank/DDBJ whole genome shotgun (WGS) entry which is preliminary data.</text>
</comment>